<dbReference type="STRING" id="2025994.A0A2T2ZWT5"/>
<dbReference type="AlphaFoldDB" id="A0A2T2ZWT5"/>
<dbReference type="Proteomes" id="UP000241462">
    <property type="component" value="Unassembled WGS sequence"/>
</dbReference>
<feature type="compositionally biased region" description="Low complexity" evidence="2">
    <location>
        <begin position="48"/>
        <end position="71"/>
    </location>
</feature>
<feature type="compositionally biased region" description="Acidic residues" evidence="2">
    <location>
        <begin position="187"/>
        <end position="199"/>
    </location>
</feature>
<feature type="compositionally biased region" description="Basic and acidic residues" evidence="2">
    <location>
        <begin position="113"/>
        <end position="126"/>
    </location>
</feature>
<dbReference type="PANTHER" id="PTHR15885">
    <property type="entry name" value="COILED-COIL DOMAIN-CONTAINING PROTEIN 174"/>
    <property type="match status" value="1"/>
</dbReference>
<sequence length="380" mass="42520">MPPPQDPNLYGQRAPKRQKKAAALPSSLAFTSELASLISSSKSSSSALPLAAATAAASSFSSSSTTQAARARPSKSKNDIFAGVKAKRKAESAASSIDQHGHHHDQTHKRNRDRAQGRLILKEPHGTQDAANELAAARRKMEEKARLYASMKRGDYVPKEGEAASLVDFDRKWAETQDHQSASSSSDNDDDDDESDNNDTETITYTDEFGRTRTGTRAERARMERRLRASEYTTTELERMSARPKAPPTLIHGDAIQAEAFVARDLEQMEAIARKRDRSLTPPEMKHYDANAEIRTKGVGFFQFSKDGETRAKEMAQLAKERETTEQERLKRDEERDERRKEVAERRRLIEKRRKEKGAERAQKLADDFLDGLAGEMGKS</sequence>
<feature type="region of interest" description="Disordered" evidence="2">
    <location>
        <begin position="48"/>
        <end position="140"/>
    </location>
</feature>
<evidence type="ECO:0000313" key="3">
    <source>
        <dbReference type="EMBL" id="PSR78649.1"/>
    </source>
</evidence>
<evidence type="ECO:0000256" key="1">
    <source>
        <dbReference type="ARBA" id="ARBA00023054"/>
    </source>
</evidence>
<reference evidence="3 4" key="1">
    <citation type="journal article" date="2018" name="Mycol. Prog.">
        <title>Coniella lustricola, a new species from submerged detritus.</title>
        <authorList>
            <person name="Raudabaugh D.B."/>
            <person name="Iturriaga T."/>
            <person name="Carver A."/>
            <person name="Mondo S."/>
            <person name="Pangilinan J."/>
            <person name="Lipzen A."/>
            <person name="He G."/>
            <person name="Amirebrahimi M."/>
            <person name="Grigoriev I.V."/>
            <person name="Miller A.N."/>
        </authorList>
    </citation>
    <scope>NUCLEOTIDE SEQUENCE [LARGE SCALE GENOMIC DNA]</scope>
    <source>
        <strain evidence="3 4">B22-T-1</strain>
    </source>
</reference>
<feature type="region of interest" description="Disordered" evidence="2">
    <location>
        <begin position="174"/>
        <end position="251"/>
    </location>
</feature>
<feature type="compositionally biased region" description="Basic residues" evidence="2">
    <location>
        <begin position="101"/>
        <end position="112"/>
    </location>
</feature>
<protein>
    <submittedName>
        <fullName evidence="3">Uncharacterized protein</fullName>
    </submittedName>
</protein>
<keyword evidence="1" id="KW-0175">Coiled coil</keyword>
<feature type="region of interest" description="Disordered" evidence="2">
    <location>
        <begin position="314"/>
        <end position="345"/>
    </location>
</feature>
<name>A0A2T2ZWT5_9PEZI</name>
<evidence type="ECO:0000256" key="2">
    <source>
        <dbReference type="SAM" id="MobiDB-lite"/>
    </source>
</evidence>
<feature type="region of interest" description="Disordered" evidence="2">
    <location>
        <begin position="1"/>
        <end position="22"/>
    </location>
</feature>
<dbReference type="InParanoid" id="A0A2T2ZWT5"/>
<dbReference type="GO" id="GO:0005634">
    <property type="term" value="C:nucleus"/>
    <property type="evidence" value="ECO:0007669"/>
    <property type="project" value="TreeGrafter"/>
</dbReference>
<keyword evidence="4" id="KW-1185">Reference proteome</keyword>
<dbReference type="OrthoDB" id="333551at2759"/>
<gene>
    <name evidence="3" type="ORF">BD289DRAFT_443654</name>
</gene>
<accession>A0A2T2ZWT5</accession>
<dbReference type="InterPro" id="IPR025066">
    <property type="entry name" value="CCDC174-like"/>
</dbReference>
<dbReference type="PANTHER" id="PTHR15885:SF1">
    <property type="entry name" value="COILED-COIL DOMAIN-CONTAINING PROTEIN 174"/>
    <property type="match status" value="1"/>
</dbReference>
<feature type="compositionally biased region" description="Basic and acidic residues" evidence="2">
    <location>
        <begin position="208"/>
        <end position="229"/>
    </location>
</feature>
<evidence type="ECO:0000313" key="4">
    <source>
        <dbReference type="Proteomes" id="UP000241462"/>
    </source>
</evidence>
<dbReference type="EMBL" id="KZ678599">
    <property type="protein sequence ID" value="PSR78649.1"/>
    <property type="molecule type" value="Genomic_DNA"/>
</dbReference>
<proteinExistence type="predicted"/>
<dbReference type="Pfam" id="PF13300">
    <property type="entry name" value="DUF4078"/>
    <property type="match status" value="1"/>
</dbReference>
<organism evidence="3 4">
    <name type="scientific">Coniella lustricola</name>
    <dbReference type="NCBI Taxonomy" id="2025994"/>
    <lineage>
        <taxon>Eukaryota</taxon>
        <taxon>Fungi</taxon>
        <taxon>Dikarya</taxon>
        <taxon>Ascomycota</taxon>
        <taxon>Pezizomycotina</taxon>
        <taxon>Sordariomycetes</taxon>
        <taxon>Sordariomycetidae</taxon>
        <taxon>Diaporthales</taxon>
        <taxon>Schizoparmaceae</taxon>
        <taxon>Coniella</taxon>
    </lineage>
</organism>